<dbReference type="GO" id="GO:0016787">
    <property type="term" value="F:hydrolase activity"/>
    <property type="evidence" value="ECO:0007669"/>
    <property type="project" value="UniProtKB-KW"/>
</dbReference>
<dbReference type="Gene3D" id="3.20.20.520">
    <property type="entry name" value="Glycosyl hydrolase family 115"/>
    <property type="match status" value="1"/>
</dbReference>
<accession>A0AAP5LR61</accession>
<evidence type="ECO:0000313" key="2">
    <source>
        <dbReference type="EMBL" id="MDR6726273.1"/>
    </source>
</evidence>
<dbReference type="PANTHER" id="PTHR37842">
    <property type="match status" value="1"/>
</dbReference>
<evidence type="ECO:0000256" key="1">
    <source>
        <dbReference type="ARBA" id="ARBA00022801"/>
    </source>
</evidence>
<organism evidence="2 3">
    <name type="scientific">Paenibacillus amylolyticus</name>
    <dbReference type="NCBI Taxonomy" id="1451"/>
    <lineage>
        <taxon>Bacteria</taxon>
        <taxon>Bacillati</taxon>
        <taxon>Bacillota</taxon>
        <taxon>Bacilli</taxon>
        <taxon>Bacillales</taxon>
        <taxon>Paenibacillaceae</taxon>
        <taxon>Paenibacillus</taxon>
    </lineage>
</organism>
<name>A0AAP5LR61_PAEAM</name>
<dbReference type="RefSeq" id="WP_310144375.1">
    <property type="nucleotide sequence ID" value="NZ_JAVDTR010000016.1"/>
</dbReference>
<sequence length="671" mass="78060">MFILSSDTKIHSELDTKPIQLAIQRFYRDLELTLNKTREMNVTTGDIYLKHSSNVQEEAYMIDINHDTITIQASDSLGYIYALNELSYTFLGIQPFWFWNDQVLQQVPYIEIETSTMESTPAAYRYRGWFVNDEVLINHWTLNGSTEEPWVMVMEALLRLGGNMVIPGTDHNSKKYSELATDMGLWITHHHAEPLGADMFLRVYPDLNPSFDEHPNLFRALWEQGVQKQADKKVIWNIGFRGQGDRPFWLDDERYETDESRGRLIASIMEEQRTIVRKSVDNPVFCTNLYGEMVDLYQKGYLTIPEDTIKIWGDNGYGKMVARRQHAIDSRTEALPAEDKKHDSHGVYYHASFYDLQAASHMTMLPNSLTIVRDELVHARERGVNDFLIVNCSNVKPHVYVLQAIAEIWSNGDLDHSTYPERYVSAYYEGEHRGIAELYRKYADCAPRYGKHADEGCGDQFYNYSTRQFVSQWLKSDTLSPVQGMNWACDEDNFAKQIQWYAGKCREALENYRRMLSKTADVRNEITAKVLLDDSIGLQYQMYADFAEGGLALCEAYTHYEQQDYMNAFYQLGRAKEAYESAHQSMIDREHGKWRGFYQNDCLTDVKQTAYWLGILMGVVRNIGDGPHFFMWQREVLYAPEDKKVILITNFENHLTNEELYEAMKKKHSNI</sequence>
<dbReference type="InterPro" id="IPR031924">
    <property type="entry name" value="GH115"/>
</dbReference>
<dbReference type="Gene3D" id="3.30.379.10">
    <property type="entry name" value="Chitobiase/beta-hexosaminidase domain 2-like"/>
    <property type="match status" value="1"/>
</dbReference>
<evidence type="ECO:0008006" key="4">
    <source>
        <dbReference type="Google" id="ProtNLM"/>
    </source>
</evidence>
<dbReference type="InterPro" id="IPR029018">
    <property type="entry name" value="Hex-like_dom2"/>
</dbReference>
<keyword evidence="1" id="KW-0378">Hydrolase</keyword>
<evidence type="ECO:0000313" key="3">
    <source>
        <dbReference type="Proteomes" id="UP001254832"/>
    </source>
</evidence>
<proteinExistence type="predicted"/>
<gene>
    <name evidence="2" type="ORF">J2W91_004784</name>
</gene>
<dbReference type="PANTHER" id="PTHR37842:SF2">
    <property type="entry name" value="GYLCOSYL HYDROLASE 115 C-TERMINAL DOMAIN-CONTAINING PROTEIN"/>
    <property type="match status" value="1"/>
</dbReference>
<dbReference type="Proteomes" id="UP001254832">
    <property type="component" value="Unassembled WGS sequence"/>
</dbReference>
<dbReference type="InterPro" id="IPR042301">
    <property type="entry name" value="GH115_sf"/>
</dbReference>
<dbReference type="EMBL" id="JAVDTR010000016">
    <property type="protein sequence ID" value="MDR6726273.1"/>
    <property type="molecule type" value="Genomic_DNA"/>
</dbReference>
<protein>
    <recommendedName>
        <fullName evidence="4">Glycosyl hydrolase family 115</fullName>
    </recommendedName>
</protein>
<dbReference type="Pfam" id="PF15979">
    <property type="entry name" value="Glyco_hydro_115"/>
    <property type="match status" value="1"/>
</dbReference>
<dbReference type="SUPFAM" id="SSF55545">
    <property type="entry name" value="beta-N-acetylhexosaminidase-like domain"/>
    <property type="match status" value="1"/>
</dbReference>
<dbReference type="GO" id="GO:0005975">
    <property type="term" value="P:carbohydrate metabolic process"/>
    <property type="evidence" value="ECO:0007669"/>
    <property type="project" value="UniProtKB-ARBA"/>
</dbReference>
<dbReference type="AlphaFoldDB" id="A0AAP5LR61"/>
<reference evidence="2" key="1">
    <citation type="submission" date="2023-07" db="EMBL/GenBank/DDBJ databases">
        <title>Sorghum-associated microbial communities from plants grown in Nebraska, USA.</title>
        <authorList>
            <person name="Schachtman D."/>
        </authorList>
    </citation>
    <scope>NUCLEOTIDE SEQUENCE</scope>
    <source>
        <strain evidence="2">BE80</strain>
    </source>
</reference>
<comment type="caution">
    <text evidence="2">The sequence shown here is derived from an EMBL/GenBank/DDBJ whole genome shotgun (WGS) entry which is preliminary data.</text>
</comment>